<dbReference type="AlphaFoldDB" id="A0AAE0ZYZ4"/>
<evidence type="ECO:0000256" key="1">
    <source>
        <dbReference type="SAM" id="MobiDB-lite"/>
    </source>
</evidence>
<evidence type="ECO:0000313" key="3">
    <source>
        <dbReference type="Proteomes" id="UP001283361"/>
    </source>
</evidence>
<sequence length="100" mass="11777">MTRQSDTKDHDETIRHKDHNESVRHKNREWTNWHKDEKETINVTVHALTTRQKVQEQTITLKEVISFGPYPSGSFLFALLYREARNSKKVVDQCSAYFSG</sequence>
<reference evidence="2" key="1">
    <citation type="journal article" date="2023" name="G3 (Bethesda)">
        <title>A reference genome for the long-term kleptoplast-retaining sea slug Elysia crispata morphotype clarki.</title>
        <authorList>
            <person name="Eastman K.E."/>
            <person name="Pendleton A.L."/>
            <person name="Shaikh M.A."/>
            <person name="Suttiyut T."/>
            <person name="Ogas R."/>
            <person name="Tomko P."/>
            <person name="Gavelis G."/>
            <person name="Widhalm J.R."/>
            <person name="Wisecaver J.H."/>
        </authorList>
    </citation>
    <scope>NUCLEOTIDE SEQUENCE</scope>
    <source>
        <strain evidence="2">ECLA1</strain>
    </source>
</reference>
<dbReference type="EMBL" id="JAWDGP010002984">
    <property type="protein sequence ID" value="KAK3778269.1"/>
    <property type="molecule type" value="Genomic_DNA"/>
</dbReference>
<protein>
    <submittedName>
        <fullName evidence="2">Uncharacterized protein</fullName>
    </submittedName>
</protein>
<feature type="region of interest" description="Disordered" evidence="1">
    <location>
        <begin position="1"/>
        <end position="29"/>
    </location>
</feature>
<dbReference type="Proteomes" id="UP001283361">
    <property type="component" value="Unassembled WGS sequence"/>
</dbReference>
<organism evidence="2 3">
    <name type="scientific">Elysia crispata</name>
    <name type="common">lettuce slug</name>
    <dbReference type="NCBI Taxonomy" id="231223"/>
    <lineage>
        <taxon>Eukaryota</taxon>
        <taxon>Metazoa</taxon>
        <taxon>Spiralia</taxon>
        <taxon>Lophotrochozoa</taxon>
        <taxon>Mollusca</taxon>
        <taxon>Gastropoda</taxon>
        <taxon>Heterobranchia</taxon>
        <taxon>Euthyneura</taxon>
        <taxon>Panpulmonata</taxon>
        <taxon>Sacoglossa</taxon>
        <taxon>Placobranchoidea</taxon>
        <taxon>Plakobranchidae</taxon>
        <taxon>Elysia</taxon>
    </lineage>
</organism>
<accession>A0AAE0ZYZ4</accession>
<evidence type="ECO:0000313" key="2">
    <source>
        <dbReference type="EMBL" id="KAK3778269.1"/>
    </source>
</evidence>
<comment type="caution">
    <text evidence="2">The sequence shown here is derived from an EMBL/GenBank/DDBJ whole genome shotgun (WGS) entry which is preliminary data.</text>
</comment>
<keyword evidence="3" id="KW-1185">Reference proteome</keyword>
<gene>
    <name evidence="2" type="ORF">RRG08_060195</name>
</gene>
<proteinExistence type="predicted"/>
<name>A0AAE0ZYZ4_9GAST</name>